<accession>A0A2M8PHG6</accession>
<organism evidence="9 10">
    <name type="scientific">Candidatus Thermofonsia Clade 1 bacterium</name>
    <dbReference type="NCBI Taxonomy" id="2364210"/>
    <lineage>
        <taxon>Bacteria</taxon>
        <taxon>Bacillati</taxon>
        <taxon>Chloroflexota</taxon>
        <taxon>Candidatus Thermofontia</taxon>
        <taxon>Candidatus Thermofonsia Clade 1</taxon>
    </lineage>
</organism>
<keyword evidence="2 6" id="KW-0479">Metal-binding</keyword>
<dbReference type="GO" id="GO:0046872">
    <property type="term" value="F:metal ion binding"/>
    <property type="evidence" value="ECO:0007669"/>
    <property type="project" value="UniProtKB-UniRule"/>
</dbReference>
<dbReference type="InterPro" id="IPR013647">
    <property type="entry name" value="OligopepF_N_dom"/>
</dbReference>
<dbReference type="GO" id="GO:0006508">
    <property type="term" value="P:proteolysis"/>
    <property type="evidence" value="ECO:0007669"/>
    <property type="project" value="UniProtKB-KW"/>
</dbReference>
<dbReference type="Pfam" id="PF01432">
    <property type="entry name" value="Peptidase_M3"/>
    <property type="match status" value="1"/>
</dbReference>
<dbReference type="Gene3D" id="1.10.1370.20">
    <property type="entry name" value="Oligoendopeptidase f, C-terminal domain"/>
    <property type="match status" value="1"/>
</dbReference>
<proteinExistence type="inferred from homology"/>
<reference evidence="9 10" key="1">
    <citation type="submission" date="2017-11" db="EMBL/GenBank/DDBJ databases">
        <title>Evolution of Phototrophy in the Chloroflexi Phylum Driven by Horizontal Gene Transfer.</title>
        <authorList>
            <person name="Ward L.M."/>
            <person name="Hemp J."/>
            <person name="Shih P.M."/>
            <person name="Mcglynn S.E."/>
            <person name="Fischer W."/>
        </authorList>
    </citation>
    <scope>NUCLEOTIDE SEQUENCE [LARGE SCALE GENOMIC DNA]</scope>
    <source>
        <strain evidence="9">JP3_13</strain>
    </source>
</reference>
<dbReference type="GO" id="GO:0004222">
    <property type="term" value="F:metalloendopeptidase activity"/>
    <property type="evidence" value="ECO:0007669"/>
    <property type="project" value="InterPro"/>
</dbReference>
<dbReference type="Gene3D" id="1.20.140.70">
    <property type="entry name" value="Oligopeptidase f, N-terminal domain"/>
    <property type="match status" value="1"/>
</dbReference>
<comment type="caution">
    <text evidence="9">The sequence shown here is derived from an EMBL/GenBank/DDBJ whole genome shotgun (WGS) entry which is preliminary data.</text>
</comment>
<dbReference type="Pfam" id="PF08439">
    <property type="entry name" value="Peptidase_M3_N"/>
    <property type="match status" value="1"/>
</dbReference>
<gene>
    <name evidence="9" type="ORF">CUN49_02620</name>
</gene>
<keyword evidence="3 6" id="KW-0378">Hydrolase</keyword>
<keyword evidence="4 6" id="KW-0862">Zinc</keyword>
<dbReference type="PANTHER" id="PTHR11804">
    <property type="entry name" value="PROTEASE M3 THIMET OLIGOPEPTIDASE-RELATED"/>
    <property type="match status" value="1"/>
</dbReference>
<dbReference type="GO" id="GO:0006518">
    <property type="term" value="P:peptide metabolic process"/>
    <property type="evidence" value="ECO:0007669"/>
    <property type="project" value="TreeGrafter"/>
</dbReference>
<dbReference type="SUPFAM" id="SSF55486">
    <property type="entry name" value="Metalloproteases ('zincins'), catalytic domain"/>
    <property type="match status" value="1"/>
</dbReference>
<evidence type="ECO:0000256" key="1">
    <source>
        <dbReference type="ARBA" id="ARBA00022670"/>
    </source>
</evidence>
<dbReference type="PANTHER" id="PTHR11804:SF5">
    <property type="entry name" value="OLIGOENDOPEPTIDASE F"/>
    <property type="match status" value="1"/>
</dbReference>
<evidence type="ECO:0000259" key="7">
    <source>
        <dbReference type="Pfam" id="PF01432"/>
    </source>
</evidence>
<evidence type="ECO:0000313" key="10">
    <source>
        <dbReference type="Proteomes" id="UP000229681"/>
    </source>
</evidence>
<evidence type="ECO:0000256" key="4">
    <source>
        <dbReference type="ARBA" id="ARBA00022833"/>
    </source>
</evidence>
<evidence type="ECO:0000313" key="9">
    <source>
        <dbReference type="EMBL" id="PJF36988.1"/>
    </source>
</evidence>
<comment type="similarity">
    <text evidence="6">Belongs to the peptidase M3 family.</text>
</comment>
<evidence type="ECO:0000256" key="5">
    <source>
        <dbReference type="ARBA" id="ARBA00023049"/>
    </source>
</evidence>
<dbReference type="InterPro" id="IPR042088">
    <property type="entry name" value="OligoPept_F_C"/>
</dbReference>
<dbReference type="CDD" id="cd09610">
    <property type="entry name" value="M3B_PepF"/>
    <property type="match status" value="1"/>
</dbReference>
<dbReference type="EMBL" id="PGTM01000020">
    <property type="protein sequence ID" value="PJF36988.1"/>
    <property type="molecule type" value="Genomic_DNA"/>
</dbReference>
<comment type="cofactor">
    <cofactor evidence="6">
        <name>Zn(2+)</name>
        <dbReference type="ChEBI" id="CHEBI:29105"/>
    </cofactor>
    <text evidence="6">Binds 1 zinc ion.</text>
</comment>
<dbReference type="InterPro" id="IPR045090">
    <property type="entry name" value="Pept_M3A_M3B"/>
</dbReference>
<evidence type="ECO:0000256" key="2">
    <source>
        <dbReference type="ARBA" id="ARBA00022723"/>
    </source>
</evidence>
<dbReference type="InterPro" id="IPR011977">
    <property type="entry name" value="Pept_M3B_clade3"/>
</dbReference>
<sequence length="593" mass="67293">MNQTTGAENVIWDLSIFYASPEDSAISRDLTDVQAQAERFAERYHGRVASLSAAELAEALGELEAIYEKIGKLSAYAHLHWTTNTADPVRGALLQRVREADSKLDQTLLFFMLEWTHVSEEGAKVADAPALSRYRHYLRKQLRYRPHLLSEAEEKILNEKAVTGRDAWARFFTETVSSIRYEWEGQQVPQSLVMRQLYAPERDVRKRAADSITAGLRPHLRTLTFVFNTLLADKASEDRLRKYPTWLSARNLANETTDEAVQALVSAVTSRYDIVSRYYGIKRRLLGLDELFDYDRYAMLPSAQTHYTWEAARNVVLDAFGAFSPRMAEIAREFFEHNWIHAPVMPNKSGGAFASPTVPSAHPFILVNYTGAVRDVMTLAHELGHGIHMYLSRPHGIFGAYTPLTTAEMASVFGEMLVFNNLMARENDPSVRLTMLASKIEDTFATVFRQISMNRFEEAVHTARRTEGELSTERLNALWLETQRAMFGESLTLRDDYAIWWSYVPHFVNTPGYVYAYAFGELLVLALFSRYKQEGASFVPRYFDVLSSGGSDSPENILAKAGVDLNDPNFWQQGLQIIDDMVSDLEALTVQVQ</sequence>
<evidence type="ECO:0000259" key="8">
    <source>
        <dbReference type="Pfam" id="PF08439"/>
    </source>
</evidence>
<dbReference type="Proteomes" id="UP000229681">
    <property type="component" value="Unassembled WGS sequence"/>
</dbReference>
<protein>
    <submittedName>
        <fullName evidence="9">Oligoendopeptidase F</fullName>
    </submittedName>
</protein>
<keyword evidence="5 6" id="KW-0482">Metalloprotease</keyword>
<dbReference type="AlphaFoldDB" id="A0A2M8PHG6"/>
<dbReference type="NCBIfam" id="TIGR02290">
    <property type="entry name" value="M3_fam_3"/>
    <property type="match status" value="1"/>
</dbReference>
<feature type="domain" description="Peptidase M3A/M3B catalytic" evidence="7">
    <location>
        <begin position="197"/>
        <end position="576"/>
    </location>
</feature>
<evidence type="ECO:0000256" key="3">
    <source>
        <dbReference type="ARBA" id="ARBA00022801"/>
    </source>
</evidence>
<dbReference type="InterPro" id="IPR001567">
    <property type="entry name" value="Pept_M3A_M3B_dom"/>
</dbReference>
<name>A0A2M8PHG6_9CHLR</name>
<feature type="domain" description="Oligopeptidase F N-terminal" evidence="8">
    <location>
        <begin position="126"/>
        <end position="181"/>
    </location>
</feature>
<keyword evidence="1 6" id="KW-0645">Protease</keyword>
<evidence type="ECO:0000256" key="6">
    <source>
        <dbReference type="RuleBase" id="RU003435"/>
    </source>
</evidence>